<gene>
    <name evidence="4" type="ORF">SNAT2548_LOCUS9957</name>
</gene>
<feature type="compositionally biased region" description="Low complexity" evidence="1">
    <location>
        <begin position="1537"/>
        <end position="1560"/>
    </location>
</feature>
<keyword evidence="2" id="KW-1133">Transmembrane helix</keyword>
<feature type="compositionally biased region" description="Pro residues" evidence="1">
    <location>
        <begin position="1694"/>
        <end position="1704"/>
    </location>
</feature>
<feature type="compositionally biased region" description="Basic and acidic residues" evidence="1">
    <location>
        <begin position="1868"/>
        <end position="1889"/>
    </location>
</feature>
<keyword evidence="2" id="KW-0472">Membrane</keyword>
<feature type="region of interest" description="Disordered" evidence="1">
    <location>
        <begin position="1587"/>
        <end position="2055"/>
    </location>
</feature>
<feature type="compositionally biased region" description="Low complexity" evidence="1">
    <location>
        <begin position="2380"/>
        <end position="2391"/>
    </location>
</feature>
<feature type="compositionally biased region" description="Low complexity" evidence="1">
    <location>
        <begin position="1711"/>
        <end position="1731"/>
    </location>
</feature>
<accession>A0A812KWW4</accession>
<evidence type="ECO:0000256" key="3">
    <source>
        <dbReference type="SAM" id="SignalP"/>
    </source>
</evidence>
<dbReference type="Proteomes" id="UP000604046">
    <property type="component" value="Unassembled WGS sequence"/>
</dbReference>
<feature type="compositionally biased region" description="Low complexity" evidence="1">
    <location>
        <begin position="1824"/>
        <end position="1835"/>
    </location>
</feature>
<feature type="compositionally biased region" description="Polar residues" evidence="1">
    <location>
        <begin position="1516"/>
        <end position="1533"/>
    </location>
</feature>
<feature type="region of interest" description="Disordered" evidence="1">
    <location>
        <begin position="2073"/>
        <end position="2121"/>
    </location>
</feature>
<evidence type="ECO:0000256" key="1">
    <source>
        <dbReference type="SAM" id="MobiDB-lite"/>
    </source>
</evidence>
<feature type="compositionally biased region" description="Polar residues" evidence="1">
    <location>
        <begin position="2401"/>
        <end position="2412"/>
    </location>
</feature>
<reference evidence="4" key="1">
    <citation type="submission" date="2021-02" db="EMBL/GenBank/DDBJ databases">
        <authorList>
            <person name="Dougan E. K."/>
            <person name="Rhodes N."/>
            <person name="Thang M."/>
            <person name="Chan C."/>
        </authorList>
    </citation>
    <scope>NUCLEOTIDE SEQUENCE</scope>
</reference>
<name>A0A812KWW4_9DINO</name>
<feature type="compositionally biased region" description="Low complexity" evidence="1">
    <location>
        <begin position="2086"/>
        <end position="2114"/>
    </location>
</feature>
<keyword evidence="3" id="KW-0732">Signal</keyword>
<feature type="region of interest" description="Disordered" evidence="1">
    <location>
        <begin position="1500"/>
        <end position="1566"/>
    </location>
</feature>
<evidence type="ECO:0000313" key="4">
    <source>
        <dbReference type="EMBL" id="CAE7234913.1"/>
    </source>
</evidence>
<keyword evidence="5" id="KW-1185">Reference proteome</keyword>
<feature type="region of interest" description="Disordered" evidence="1">
    <location>
        <begin position="2360"/>
        <end position="2417"/>
    </location>
</feature>
<feature type="compositionally biased region" description="Polar residues" evidence="1">
    <location>
        <begin position="1890"/>
        <end position="1900"/>
    </location>
</feature>
<feature type="compositionally biased region" description="Polar residues" evidence="1">
    <location>
        <begin position="1599"/>
        <end position="1611"/>
    </location>
</feature>
<keyword evidence="2" id="KW-0812">Transmembrane</keyword>
<dbReference type="InterPro" id="IPR000884">
    <property type="entry name" value="TSP1_rpt"/>
</dbReference>
<feature type="compositionally biased region" description="Low complexity" evidence="1">
    <location>
        <begin position="1918"/>
        <end position="1931"/>
    </location>
</feature>
<proteinExistence type="predicted"/>
<feature type="compositionally biased region" description="Basic and acidic residues" evidence="1">
    <location>
        <begin position="1777"/>
        <end position="1788"/>
    </location>
</feature>
<feature type="signal peptide" evidence="3">
    <location>
        <begin position="1"/>
        <end position="44"/>
    </location>
</feature>
<comment type="caution">
    <text evidence="4">The sequence shown here is derived from an EMBL/GenBank/DDBJ whole genome shotgun (WGS) entry which is preliminary data.</text>
</comment>
<feature type="chain" id="PRO_5032556309" evidence="3">
    <location>
        <begin position="45"/>
        <end position="2489"/>
    </location>
</feature>
<dbReference type="EMBL" id="CAJNDS010000802">
    <property type="protein sequence ID" value="CAE7234913.1"/>
    <property type="molecule type" value="Genomic_DNA"/>
</dbReference>
<organism evidence="4 5">
    <name type="scientific">Symbiodinium natans</name>
    <dbReference type="NCBI Taxonomy" id="878477"/>
    <lineage>
        <taxon>Eukaryota</taxon>
        <taxon>Sar</taxon>
        <taxon>Alveolata</taxon>
        <taxon>Dinophyceae</taxon>
        <taxon>Suessiales</taxon>
        <taxon>Symbiodiniaceae</taxon>
        <taxon>Symbiodinium</taxon>
    </lineage>
</organism>
<dbReference type="PROSITE" id="PS50092">
    <property type="entry name" value="TSP1"/>
    <property type="match status" value="1"/>
</dbReference>
<dbReference type="OrthoDB" id="412680at2759"/>
<evidence type="ECO:0000256" key="2">
    <source>
        <dbReference type="SAM" id="Phobius"/>
    </source>
</evidence>
<feature type="transmembrane region" description="Helical" evidence="2">
    <location>
        <begin position="1431"/>
        <end position="1457"/>
    </location>
</feature>
<feature type="compositionally biased region" description="Basic and acidic residues" evidence="1">
    <location>
        <begin position="1627"/>
        <end position="1636"/>
    </location>
</feature>
<sequence>MVNVFNAGFLTISSRSLSWTPYPKWALRCLLWLWLCCTVGSVGSDNPTGSGRELLQRQKFLAGQFHHLGAPTLAGLDNAIYRSGRLRFRPIGSSCGEPGSSIMDAAVQPPCVGNICNGPASRVGDLAVWEDVRVSLVGVYQLCWCRPTLTCQLLNTCCRDDASFGEAAGEVEVVGPAWVTVSPVLGQGFRFEVAHPEALPGSQVLLRLRDRGGPCGLPRDEAEERSSVLRVQSGIEDEELPLATPADLAASLNLTGEFSDFYVAYLYRHLAYTVCWCAQYCFKPEDGSINEDSFGAEVGVFYPRGPDTENMAPQYAVAGVSFALYVQGDRLSVKDRILVPESGTLCGDPDTAHALAFRSYICGRGQTSCVATPANGPPTSFENMADMVGEAGLSFQRGGWEPVQIDTPGTYRICWCVDDTWDPVKLESHGYCGSGFQYGVQAGLVIVQGALGDQNFPCTSFQSCDFEVISELPFDPEDQILIVAPPPTATDSLATICGRGTSGMQVRVAESYAVYPSTTTLPSEEENTTTPAPLEPLHYVGKFHLDSSGQAGLYRVCYCKNSEMGPCNDAVAFAQYAGIVNITGEIRHDESTALHQSCLASSPCRFNVTGVWAMQLSFYDSFKAVPLEKECGEVADSSSYPTFSLLRRIELVDSWASEFAHKAGAETLYGTGDYRLCFCQSSLTSDGRCDTSAEHIHEIGSLFLAGSLSFMEWNCRQGSTCELVVHGWRVAPGDAVRLVPLSFSCGDPDPSDTYLGAGFDYNPAIADRATNLTKGVLLHFDLGRARGSGTWRVCLCVASVAKSGVGCVNSADYAQPVGELIIEGLLRSVTASSSQPATVAIASILVEVIVPGGEQSVACAASNQTLDQAPSSFAILNCHSSIPGCLGLAILPWRAEVGFNVLHLPFPENALATPGSAARAAHVWCTGDISLCPTGRCVLPPTPEGRRIPLDPGPDPWTTVAATIHQPLDLKVYGNPLNAQGGFLKVVWPRDGCPEVGRAWSDAIVSPFDMGRPVMSSPRRYVQWQRESIPFAGTFWLCWCDRSYGADCALWQHIGELVVSGPMNVSAIPEFVELLEAFNVTLSGVNLSNEERLSVHPGQSCDQDVELFSPVRVYAGDAKADFELQAPRYSGPFSLCWARGNVSVGSMKMGMGYARESRDCLLGGWEAVPGDEIFRFPAGDFGEFACSRACGGGLYELRRRILAEAVGKGEQCPPPDSPLRSRFQPCHEEPCPTGEVFSARTHPAWVKPGDVFQILVEGAQLDPLEDKLVLVIGGEDAECGQVESNLTLAEGGAGETNDSESGAEARNGTDAVAVELTHVLRGGGASCQRPASNSTHLECGDGIASLMIPIAGTYRLCICDASEVDPGFINVSGSLVASRERCSRLEDYSLTPGNGSLVEITESQTVVKDSTVVDAVLGELLDDHRSGRADLIFIVGLIAASILYCLAVFCACWFWRYRWRKRAAWRRMGSGLFANSLVAKATRAAWEAYTRTIAEQAQISSGVEEEPDLKEVQGVQGETTPRQSTPFQDTLTPPGTGYSLKSGSSMFSGSTSSTRSTTPGNHPSLLKVSLNRDPCCPFSPKQAGGSFLDLPLAGRGSRPGTSPSRPNSGATTLRVAEESPSPVVKQESPEGERTPPDAEEASPPSAPSRTLELQLPGLEKKLAKLKRLKEEYDESSSSSDASPLREAPVKGLVPAPPNMAPPTLPGQLAGASSSERPATAPEAAPSESPRPSEVPPAPIKQVPSLAMLKQLPPPPPLKLRKAQEVKEAPPPAAAHAEAPDEVHEEATLPREAVLEISPEPDFIPVQVEPEKMEELDGPPPPPATVQVEPVEPVEPVEVEAEKPVEVELPAAPETRSLAEEAEPAEAEEVQKEVPEVVQEEVREPKKDESPTSQPKLSSWLTDMRSRVANKTGEAKDQASASTKAPATSKFAPSSGLRTQRIAKKPDPGSEACKVPPLPLSPEPSTKQEATPTEGPEVQRTEFEECPQIKRCHSSSRQLEGPAKSRESVESGRCSEGSGELPMVEKATSEVPTELETPLPPELAPKRGRNLPTGNWQDTQDKLQKEWYAKLAAGVDDNEKPRRGKASLRGAATGSRRAGASLRGAASASASAAGSHMGSRQPRSSALPLIAVAGHVAQGRHFLGRVGRRELQGRPWDRLDLPVVRVKFGRRFSTLTVPVFVFPYSTLLSSFCWCQILLSFFTQIKSSRPSFGNMSYSLCAALSYRNGSGLALPPCRITAFFRGGWQQLCDDLSNFRQNFLPRVLTAHSAIAYDCRDVEPCSQFSAAKTRSVEPMDTAPCNQMVSEVVVKRPSLRKRSSGDDLAFQRRLSWKDLANSRPSDGSPKRDISDEFAFQRRLSWKDLANSRPSDGSPKRDISMQHSGPGQTPGSGTPLTEIPDDVSRTTSRTNATDIVSDQRAMPSKLDHDNIVNSFQQGLANVEQIIIYDTDHVGESDGDEDGQLAVTWRRRAVLRRLCDLCVNICLCQPCLRI</sequence>
<evidence type="ECO:0000313" key="5">
    <source>
        <dbReference type="Proteomes" id="UP000604046"/>
    </source>
</evidence>
<protein>
    <submittedName>
        <fullName evidence="4">Uncharacterized protein</fullName>
    </submittedName>
</protein>